<evidence type="ECO:0000313" key="7">
    <source>
        <dbReference type="Proteomes" id="UP000253594"/>
    </source>
</evidence>
<gene>
    <name evidence="6" type="ORF">DT376_38830</name>
</gene>
<feature type="domain" description="Cytochrome c" evidence="5">
    <location>
        <begin position="97"/>
        <end position="127"/>
    </location>
</feature>
<name>A0A367LX57_PSEAI</name>
<comment type="caution">
    <text evidence="6">The sequence shown here is derived from an EMBL/GenBank/DDBJ whole genome shotgun (WGS) entry which is preliminary data.</text>
</comment>
<dbReference type="PANTHER" id="PTHR33751:SF1">
    <property type="entry name" value="CBB3-TYPE CYTOCHROME C OXIDASE SUBUNIT FIXP"/>
    <property type="match status" value="1"/>
</dbReference>
<dbReference type="Pfam" id="PF13442">
    <property type="entry name" value="Cytochrome_CBB3"/>
    <property type="match status" value="1"/>
</dbReference>
<evidence type="ECO:0000256" key="1">
    <source>
        <dbReference type="ARBA" id="ARBA00022617"/>
    </source>
</evidence>
<organism evidence="6 7">
    <name type="scientific">Pseudomonas aeruginosa</name>
    <dbReference type="NCBI Taxonomy" id="287"/>
    <lineage>
        <taxon>Bacteria</taxon>
        <taxon>Pseudomonadati</taxon>
        <taxon>Pseudomonadota</taxon>
        <taxon>Gammaproteobacteria</taxon>
        <taxon>Pseudomonadales</taxon>
        <taxon>Pseudomonadaceae</taxon>
        <taxon>Pseudomonas</taxon>
    </lineage>
</organism>
<protein>
    <recommendedName>
        <fullName evidence="5">Cytochrome c domain-containing protein</fullName>
    </recommendedName>
</protein>
<keyword evidence="1 4" id="KW-0349">Heme</keyword>
<dbReference type="InterPro" id="IPR036909">
    <property type="entry name" value="Cyt_c-like_dom_sf"/>
</dbReference>
<dbReference type="GO" id="GO:0020037">
    <property type="term" value="F:heme binding"/>
    <property type="evidence" value="ECO:0007669"/>
    <property type="project" value="InterPro"/>
</dbReference>
<keyword evidence="3 4" id="KW-0408">Iron</keyword>
<evidence type="ECO:0000256" key="2">
    <source>
        <dbReference type="ARBA" id="ARBA00022723"/>
    </source>
</evidence>
<sequence>RSPMESRGRGDVYKRQATNCSICNGSDAKGAYGFPNLTDADWRWGGEPETIKTTIMAGRHAAMPAWGEVIGEEGVKNVAAFVLTQMDGRKLPEGAKADIEAGKQVFATTCVACHGPEGKGTPAMGAP</sequence>
<evidence type="ECO:0000256" key="4">
    <source>
        <dbReference type="PROSITE-ProRule" id="PRU00433"/>
    </source>
</evidence>
<evidence type="ECO:0000256" key="3">
    <source>
        <dbReference type="ARBA" id="ARBA00023004"/>
    </source>
</evidence>
<dbReference type="PANTHER" id="PTHR33751">
    <property type="entry name" value="CBB3-TYPE CYTOCHROME C OXIDASE SUBUNIT FIXP"/>
    <property type="match status" value="1"/>
</dbReference>
<dbReference type="InterPro" id="IPR009056">
    <property type="entry name" value="Cyt_c-like_dom"/>
</dbReference>
<dbReference type="EMBL" id="QORE01002857">
    <property type="protein sequence ID" value="RCI69648.1"/>
    <property type="molecule type" value="Genomic_DNA"/>
</dbReference>
<dbReference type="Proteomes" id="UP000253594">
    <property type="component" value="Unassembled WGS sequence"/>
</dbReference>
<reference evidence="6 7" key="1">
    <citation type="submission" date="2018-07" db="EMBL/GenBank/DDBJ databases">
        <title>Mechanisms of high-level aminoglycoside resistance among Gram-negative pathogens in Brazil.</title>
        <authorList>
            <person name="Ballaben A.S."/>
            <person name="Darini A.L.C."/>
            <person name="Doi Y."/>
        </authorList>
    </citation>
    <scope>NUCLEOTIDE SEQUENCE [LARGE SCALE GENOMIC DNA]</scope>
    <source>
        <strain evidence="6 7">B2-305</strain>
    </source>
</reference>
<accession>A0A367LX57</accession>
<feature type="domain" description="Cytochrome c" evidence="5">
    <location>
        <begin position="5"/>
        <end position="86"/>
    </location>
</feature>
<dbReference type="GO" id="GO:0009055">
    <property type="term" value="F:electron transfer activity"/>
    <property type="evidence" value="ECO:0007669"/>
    <property type="project" value="InterPro"/>
</dbReference>
<evidence type="ECO:0000313" key="6">
    <source>
        <dbReference type="EMBL" id="RCI69648.1"/>
    </source>
</evidence>
<dbReference type="PROSITE" id="PS51007">
    <property type="entry name" value="CYTC"/>
    <property type="match status" value="2"/>
</dbReference>
<proteinExistence type="predicted"/>
<feature type="non-terminal residue" evidence="6">
    <location>
        <position position="1"/>
    </location>
</feature>
<dbReference type="Pfam" id="PF00034">
    <property type="entry name" value="Cytochrom_C"/>
    <property type="match status" value="1"/>
</dbReference>
<dbReference type="AlphaFoldDB" id="A0A367LX57"/>
<dbReference type="Gene3D" id="1.10.760.10">
    <property type="entry name" value="Cytochrome c-like domain"/>
    <property type="match status" value="2"/>
</dbReference>
<dbReference type="GO" id="GO:0046872">
    <property type="term" value="F:metal ion binding"/>
    <property type="evidence" value="ECO:0007669"/>
    <property type="project" value="UniProtKB-KW"/>
</dbReference>
<dbReference type="InterPro" id="IPR050597">
    <property type="entry name" value="Cytochrome_c_Oxidase_Subunit"/>
</dbReference>
<evidence type="ECO:0000259" key="5">
    <source>
        <dbReference type="PROSITE" id="PS51007"/>
    </source>
</evidence>
<dbReference type="SUPFAM" id="SSF46626">
    <property type="entry name" value="Cytochrome c"/>
    <property type="match status" value="2"/>
</dbReference>
<feature type="non-terminal residue" evidence="6">
    <location>
        <position position="127"/>
    </location>
</feature>
<keyword evidence="2 4" id="KW-0479">Metal-binding</keyword>